<dbReference type="EMBL" id="AMZH03006594">
    <property type="protein sequence ID" value="RRT63439.1"/>
    <property type="molecule type" value="Genomic_DNA"/>
</dbReference>
<name>A0A426ZHI2_ENSVE</name>
<dbReference type="Proteomes" id="UP000287651">
    <property type="component" value="Unassembled WGS sequence"/>
</dbReference>
<accession>A0A426ZHI2</accession>
<sequence length="84" mass="8836">MPLGIQPGTLKWKSQETTNASTKHASRNLRKRCPCQKLRVSEGGGGTAGGAVELLDSSHCSMGSVSLTPTTLCAVEPQISQILK</sequence>
<gene>
    <name evidence="2" type="ORF">B296_00042711</name>
</gene>
<evidence type="ECO:0000256" key="1">
    <source>
        <dbReference type="SAM" id="MobiDB-lite"/>
    </source>
</evidence>
<proteinExistence type="predicted"/>
<organism evidence="2 3">
    <name type="scientific">Ensete ventricosum</name>
    <name type="common">Abyssinian banana</name>
    <name type="synonym">Musa ensete</name>
    <dbReference type="NCBI Taxonomy" id="4639"/>
    <lineage>
        <taxon>Eukaryota</taxon>
        <taxon>Viridiplantae</taxon>
        <taxon>Streptophyta</taxon>
        <taxon>Embryophyta</taxon>
        <taxon>Tracheophyta</taxon>
        <taxon>Spermatophyta</taxon>
        <taxon>Magnoliopsida</taxon>
        <taxon>Liliopsida</taxon>
        <taxon>Zingiberales</taxon>
        <taxon>Musaceae</taxon>
        <taxon>Ensete</taxon>
    </lineage>
</organism>
<dbReference type="AlphaFoldDB" id="A0A426ZHI2"/>
<evidence type="ECO:0000313" key="2">
    <source>
        <dbReference type="EMBL" id="RRT63439.1"/>
    </source>
</evidence>
<comment type="caution">
    <text evidence="2">The sequence shown here is derived from an EMBL/GenBank/DDBJ whole genome shotgun (WGS) entry which is preliminary data.</text>
</comment>
<evidence type="ECO:0000313" key="3">
    <source>
        <dbReference type="Proteomes" id="UP000287651"/>
    </source>
</evidence>
<feature type="region of interest" description="Disordered" evidence="1">
    <location>
        <begin position="1"/>
        <end position="27"/>
    </location>
</feature>
<protein>
    <submittedName>
        <fullName evidence="2">Uncharacterized protein</fullName>
    </submittedName>
</protein>
<reference evidence="2 3" key="1">
    <citation type="journal article" date="2014" name="Agronomy (Basel)">
        <title>A Draft Genome Sequence for Ensete ventricosum, the Drought-Tolerant Tree Against Hunger.</title>
        <authorList>
            <person name="Harrison J."/>
            <person name="Moore K.A."/>
            <person name="Paszkiewicz K."/>
            <person name="Jones T."/>
            <person name="Grant M."/>
            <person name="Ambacheew D."/>
            <person name="Muzemil S."/>
            <person name="Studholme D.J."/>
        </authorList>
    </citation>
    <scope>NUCLEOTIDE SEQUENCE [LARGE SCALE GENOMIC DNA]</scope>
</reference>